<evidence type="ECO:0000313" key="6">
    <source>
        <dbReference type="Proteomes" id="UP000614741"/>
    </source>
</evidence>
<gene>
    <name evidence="5" type="ORF">Cph01nite_19140</name>
</gene>
<evidence type="ECO:0000259" key="4">
    <source>
        <dbReference type="PROSITE" id="PS01124"/>
    </source>
</evidence>
<dbReference type="Gene3D" id="1.10.10.60">
    <property type="entry name" value="Homeodomain-like"/>
    <property type="match status" value="1"/>
</dbReference>
<dbReference type="CDD" id="cd03137">
    <property type="entry name" value="GATase1_AraC_1"/>
    <property type="match status" value="1"/>
</dbReference>
<dbReference type="Gene3D" id="3.40.50.880">
    <property type="match status" value="1"/>
</dbReference>
<evidence type="ECO:0000313" key="5">
    <source>
        <dbReference type="EMBL" id="GIG40152.1"/>
    </source>
</evidence>
<feature type="domain" description="HTH araC/xylS-type" evidence="4">
    <location>
        <begin position="230"/>
        <end position="328"/>
    </location>
</feature>
<dbReference type="Proteomes" id="UP000614741">
    <property type="component" value="Unassembled WGS sequence"/>
</dbReference>
<name>A0ABQ4DLD0_9CELL</name>
<dbReference type="SUPFAM" id="SSF52317">
    <property type="entry name" value="Class I glutamine amidotransferase-like"/>
    <property type="match status" value="1"/>
</dbReference>
<accession>A0ABQ4DLD0</accession>
<dbReference type="SMART" id="SM00342">
    <property type="entry name" value="HTH_ARAC"/>
    <property type="match status" value="1"/>
</dbReference>
<evidence type="ECO:0000256" key="1">
    <source>
        <dbReference type="ARBA" id="ARBA00023015"/>
    </source>
</evidence>
<dbReference type="PANTHER" id="PTHR43130:SF3">
    <property type="entry name" value="HTH-TYPE TRANSCRIPTIONAL REGULATOR RV1931C"/>
    <property type="match status" value="1"/>
</dbReference>
<dbReference type="EMBL" id="BONP01000009">
    <property type="protein sequence ID" value="GIG40152.1"/>
    <property type="molecule type" value="Genomic_DNA"/>
</dbReference>
<dbReference type="InterPro" id="IPR052158">
    <property type="entry name" value="INH-QAR"/>
</dbReference>
<dbReference type="InterPro" id="IPR009057">
    <property type="entry name" value="Homeodomain-like_sf"/>
</dbReference>
<sequence>MTLCVEILPTLCHGGLVLRTVAVIALPHVAAFELGTACEVFGIDRADTGGPSFDFRVCGPEPGAVVPSKGGFSVVVDHGLEVTRDADLVVVPAYGMPAAPVPEPVLDALRTAHARGAWVLSICSGAFALGEAGLLDGRRCTTHWLHAAALAARFPTASVDPDVLFVEDDRVITGAGTAAGIDACLHLVRRELGAAAATSVARRMVVPPQRDGGQAQYVDTPLPPVADTLAPLLAWMLEHLDADLDVPTLAARALMSERTFARRFRAETGATPAAWLARQRVARAQELLERTDAPVDEVARRSGFSSGALLRHHFARTLGTTPLAYRRRFTCTSDAPTHDAPAGVPG</sequence>
<evidence type="ECO:0000256" key="2">
    <source>
        <dbReference type="ARBA" id="ARBA00023125"/>
    </source>
</evidence>
<dbReference type="PROSITE" id="PS00041">
    <property type="entry name" value="HTH_ARAC_FAMILY_1"/>
    <property type="match status" value="1"/>
</dbReference>
<dbReference type="InterPro" id="IPR018062">
    <property type="entry name" value="HTH_AraC-typ_CS"/>
</dbReference>
<evidence type="ECO:0000256" key="3">
    <source>
        <dbReference type="ARBA" id="ARBA00023163"/>
    </source>
</evidence>
<keyword evidence="6" id="KW-1185">Reference proteome</keyword>
<keyword evidence="1" id="KW-0805">Transcription regulation</keyword>
<dbReference type="Pfam" id="PF12833">
    <property type="entry name" value="HTH_18"/>
    <property type="match status" value="1"/>
</dbReference>
<dbReference type="InterPro" id="IPR002818">
    <property type="entry name" value="DJ-1/PfpI"/>
</dbReference>
<dbReference type="PROSITE" id="PS01124">
    <property type="entry name" value="HTH_ARAC_FAMILY_2"/>
    <property type="match status" value="1"/>
</dbReference>
<proteinExistence type="predicted"/>
<dbReference type="Pfam" id="PF01965">
    <property type="entry name" value="DJ-1_PfpI"/>
    <property type="match status" value="1"/>
</dbReference>
<dbReference type="InterPro" id="IPR018060">
    <property type="entry name" value="HTH_AraC"/>
</dbReference>
<comment type="caution">
    <text evidence="5">The sequence shown here is derived from an EMBL/GenBank/DDBJ whole genome shotgun (WGS) entry which is preliminary data.</text>
</comment>
<dbReference type="InterPro" id="IPR029062">
    <property type="entry name" value="Class_I_gatase-like"/>
</dbReference>
<dbReference type="SUPFAM" id="SSF46689">
    <property type="entry name" value="Homeodomain-like"/>
    <property type="match status" value="2"/>
</dbReference>
<keyword evidence="2" id="KW-0238">DNA-binding</keyword>
<organism evidence="5 6">
    <name type="scientific">Cellulomonas phragmiteti</name>
    <dbReference type="NCBI Taxonomy" id="478780"/>
    <lineage>
        <taxon>Bacteria</taxon>
        <taxon>Bacillati</taxon>
        <taxon>Actinomycetota</taxon>
        <taxon>Actinomycetes</taxon>
        <taxon>Micrococcales</taxon>
        <taxon>Cellulomonadaceae</taxon>
        <taxon>Cellulomonas</taxon>
    </lineage>
</organism>
<keyword evidence="3" id="KW-0804">Transcription</keyword>
<dbReference type="PANTHER" id="PTHR43130">
    <property type="entry name" value="ARAC-FAMILY TRANSCRIPTIONAL REGULATOR"/>
    <property type="match status" value="1"/>
</dbReference>
<protein>
    <submittedName>
        <fullName evidence="5">Transcription regulator, AraC family protein</fullName>
    </submittedName>
</protein>
<reference evidence="5 6" key="1">
    <citation type="submission" date="2021-01" db="EMBL/GenBank/DDBJ databases">
        <title>Whole genome shotgun sequence of Cellulomonas phragmiteti NBRC 110785.</title>
        <authorList>
            <person name="Komaki H."/>
            <person name="Tamura T."/>
        </authorList>
    </citation>
    <scope>NUCLEOTIDE SEQUENCE [LARGE SCALE GENOMIC DNA]</scope>
    <source>
        <strain evidence="5 6">NBRC 110785</strain>
    </source>
</reference>